<comment type="similarity">
    <text evidence="1">Belongs to the ros/MucR family.</text>
</comment>
<dbReference type="InterPro" id="IPR008807">
    <property type="entry name" value="ROS_MUCR"/>
</dbReference>
<dbReference type="GO" id="GO:0006355">
    <property type="term" value="P:regulation of DNA-templated transcription"/>
    <property type="evidence" value="ECO:0007669"/>
    <property type="project" value="InterPro"/>
</dbReference>
<evidence type="ECO:0000313" key="4">
    <source>
        <dbReference type="Proteomes" id="UP000321746"/>
    </source>
</evidence>
<dbReference type="Proteomes" id="UP000321746">
    <property type="component" value="Unassembled WGS sequence"/>
</dbReference>
<dbReference type="Pfam" id="PF05443">
    <property type="entry name" value="ROS_MUCR"/>
    <property type="match status" value="1"/>
</dbReference>
<reference evidence="3 4" key="1">
    <citation type="submission" date="2019-07" db="EMBL/GenBank/DDBJ databases">
        <title>Whole genome shotgun sequence of Acetobacter oeni NBRC 105207.</title>
        <authorList>
            <person name="Hosoyama A."/>
            <person name="Uohara A."/>
            <person name="Ohji S."/>
            <person name="Ichikawa N."/>
        </authorList>
    </citation>
    <scope>NUCLEOTIDE SEQUENCE [LARGE SCALE GENOMIC DNA]</scope>
    <source>
        <strain evidence="3 4">NBRC 105207</strain>
    </source>
</reference>
<name>A0A511XP30_9PROT</name>
<feature type="compositionally biased region" description="Basic and acidic residues" evidence="2">
    <location>
        <begin position="191"/>
        <end position="207"/>
    </location>
</feature>
<sequence>MADISDKHTALLASVTQIVTAHLSNGNTALPTENVPAFIREVHATIRTIAGGQDEPAEDTHQDVKATLVPAVPIDQSVSPDYIICLEDGKQLKMLKRHLMSRYQLTPAQYRERWNLPKDYPMVAPAYAERRAAVARDIGLGRKGRTPTPEKTVEKVVATAEVMPPETTLTDASRPAGSTGRPARRSSPAKSKQDKPVQPAPKKEQPVRPRAARRSKQTPSEA</sequence>
<evidence type="ECO:0008006" key="5">
    <source>
        <dbReference type="Google" id="ProtNLM"/>
    </source>
</evidence>
<feature type="region of interest" description="Disordered" evidence="2">
    <location>
        <begin position="159"/>
        <end position="222"/>
    </location>
</feature>
<proteinExistence type="inferred from homology"/>
<protein>
    <recommendedName>
        <fullName evidence="5">MucR family transcriptional regulator</fullName>
    </recommendedName>
</protein>
<evidence type="ECO:0000313" key="3">
    <source>
        <dbReference type="EMBL" id="GEN64732.1"/>
    </source>
</evidence>
<dbReference type="GO" id="GO:0003677">
    <property type="term" value="F:DNA binding"/>
    <property type="evidence" value="ECO:0007669"/>
    <property type="project" value="InterPro"/>
</dbReference>
<gene>
    <name evidence="3" type="ORF">AOE01nite_29560</name>
</gene>
<accession>A0A511XP30</accession>
<dbReference type="Gene3D" id="1.10.10.1550">
    <property type="entry name" value="ROS/MUCR transcriptional regulator protein"/>
    <property type="match status" value="1"/>
</dbReference>
<dbReference type="EMBL" id="BJYG01000051">
    <property type="protein sequence ID" value="GEN64732.1"/>
    <property type="molecule type" value="Genomic_DNA"/>
</dbReference>
<evidence type="ECO:0000256" key="2">
    <source>
        <dbReference type="SAM" id="MobiDB-lite"/>
    </source>
</evidence>
<keyword evidence="4" id="KW-1185">Reference proteome</keyword>
<dbReference type="GO" id="GO:0008270">
    <property type="term" value="F:zinc ion binding"/>
    <property type="evidence" value="ECO:0007669"/>
    <property type="project" value="InterPro"/>
</dbReference>
<dbReference type="InterPro" id="IPR041920">
    <property type="entry name" value="ROS/MUCR_sf"/>
</dbReference>
<comment type="caution">
    <text evidence="3">The sequence shown here is derived from an EMBL/GenBank/DDBJ whole genome shotgun (WGS) entry which is preliminary data.</text>
</comment>
<organism evidence="3 4">
    <name type="scientific">Acetobacter oeni</name>
    <dbReference type="NCBI Taxonomy" id="304077"/>
    <lineage>
        <taxon>Bacteria</taxon>
        <taxon>Pseudomonadati</taxon>
        <taxon>Pseudomonadota</taxon>
        <taxon>Alphaproteobacteria</taxon>
        <taxon>Acetobacterales</taxon>
        <taxon>Acetobacteraceae</taxon>
        <taxon>Acetobacter</taxon>
    </lineage>
</organism>
<evidence type="ECO:0000256" key="1">
    <source>
        <dbReference type="ARBA" id="ARBA00007031"/>
    </source>
</evidence>
<dbReference type="AlphaFoldDB" id="A0A511XP30"/>